<dbReference type="Pfam" id="PF12796">
    <property type="entry name" value="Ank_2"/>
    <property type="match status" value="3"/>
</dbReference>
<dbReference type="PROSITE" id="PS50088">
    <property type="entry name" value="ANK_REPEAT"/>
    <property type="match status" value="6"/>
</dbReference>
<dbReference type="PROSITE" id="PS50017">
    <property type="entry name" value="DEATH_DOMAIN"/>
    <property type="match status" value="1"/>
</dbReference>
<dbReference type="GO" id="GO:0007165">
    <property type="term" value="P:signal transduction"/>
    <property type="evidence" value="ECO:0007669"/>
    <property type="project" value="InterPro"/>
</dbReference>
<sequence length="560" mass="63396">MDRRALTLKAKIQKHRLKTENLDPRKWMRQETVDAFADFILNKHSDRETDNSFDNQEMLLDAEKQFMEAAKRNDVETMKTLARGLNANARNVDNRTALHYAVAGKNKEAVQLLLQRRVKVDQKDKYGVAPIHLAAWFGSLEILKLLVQAGAEQKVENEEGLNIMHCAAINNQTEIIEYIMNDLQMKELDKEDKSGHRAFALAAEHGCVEMLEMLMVPYDMGTMKPNKVFPSLPSAARGHALHLAARNGHLAAVQSLLQSFDTRDEVNMEGEAALYQAAEHGEEECALLLLEAGCDPNILTKANCSALHPVSEKGDTSVVQLLLDYKAHTDFKNQNLEAPLHLAVKNSHIPVLHCLLKAGCNVNVTDKRSQTAMHLAAELARTEVVEMLLKSGLDPTLRDRQNKTALGVAARADEVIIVDMIIKAERYYAWRKANPELNESIHSEYPLRFKLDHRFETKQLRSMAWRLAYKLLKPGDWKRLAENWGFTKEQVSAIEEQWTGQHSYKEHGNRMLLIWLHGEELAERSPAKELYQGLILTGNRKAADRIRMEAESSSKSCSIS</sequence>
<dbReference type="PROSITE" id="PS50297">
    <property type="entry name" value="ANK_REP_REGION"/>
    <property type="match status" value="5"/>
</dbReference>
<protein>
    <submittedName>
        <fullName evidence="3">Ankyrin repeat and death domain containing protein 1A</fullName>
    </submittedName>
</protein>
<dbReference type="Gene3D" id="1.10.533.10">
    <property type="entry name" value="Death Domain, Fas"/>
    <property type="match status" value="1"/>
</dbReference>
<evidence type="ECO:0000256" key="1">
    <source>
        <dbReference type="PROSITE-ProRule" id="PRU00023"/>
    </source>
</evidence>
<dbReference type="InterPro" id="IPR011029">
    <property type="entry name" value="DEATH-like_dom_sf"/>
</dbReference>
<evidence type="ECO:0000313" key="4">
    <source>
        <dbReference type="Proteomes" id="UP001228049"/>
    </source>
</evidence>
<keyword evidence="1" id="KW-0040">ANK repeat</keyword>
<accession>A0AAD9C0V6</accession>
<evidence type="ECO:0000313" key="3">
    <source>
        <dbReference type="EMBL" id="KAK1892291.1"/>
    </source>
</evidence>
<dbReference type="SUPFAM" id="SSF47986">
    <property type="entry name" value="DEATH domain"/>
    <property type="match status" value="1"/>
</dbReference>
<dbReference type="InterPro" id="IPR000488">
    <property type="entry name" value="Death_dom"/>
</dbReference>
<feature type="domain" description="Death" evidence="2">
    <location>
        <begin position="476"/>
        <end position="550"/>
    </location>
</feature>
<dbReference type="AlphaFoldDB" id="A0AAD9C0V6"/>
<evidence type="ECO:0000259" key="2">
    <source>
        <dbReference type="PROSITE" id="PS50017"/>
    </source>
</evidence>
<feature type="repeat" description="ANK" evidence="1">
    <location>
        <begin position="368"/>
        <end position="400"/>
    </location>
</feature>
<comment type="caution">
    <text evidence="3">The sequence shown here is derived from an EMBL/GenBank/DDBJ whole genome shotgun (WGS) entry which is preliminary data.</text>
</comment>
<dbReference type="InterPro" id="IPR052457">
    <property type="entry name" value="Ankyrin-DD_containing_protein"/>
</dbReference>
<feature type="repeat" description="ANK" evidence="1">
    <location>
        <begin position="93"/>
        <end position="125"/>
    </location>
</feature>
<gene>
    <name evidence="3" type="ORF">KUDE01_007366</name>
</gene>
<organism evidence="3 4">
    <name type="scientific">Dissostichus eleginoides</name>
    <name type="common">Patagonian toothfish</name>
    <name type="synonym">Dissostichus amissus</name>
    <dbReference type="NCBI Taxonomy" id="100907"/>
    <lineage>
        <taxon>Eukaryota</taxon>
        <taxon>Metazoa</taxon>
        <taxon>Chordata</taxon>
        <taxon>Craniata</taxon>
        <taxon>Vertebrata</taxon>
        <taxon>Euteleostomi</taxon>
        <taxon>Actinopterygii</taxon>
        <taxon>Neopterygii</taxon>
        <taxon>Teleostei</taxon>
        <taxon>Neoteleostei</taxon>
        <taxon>Acanthomorphata</taxon>
        <taxon>Eupercaria</taxon>
        <taxon>Perciformes</taxon>
        <taxon>Notothenioidei</taxon>
        <taxon>Nototheniidae</taxon>
        <taxon>Dissostichus</taxon>
    </lineage>
</organism>
<dbReference type="SUPFAM" id="SSF48403">
    <property type="entry name" value="Ankyrin repeat"/>
    <property type="match status" value="1"/>
</dbReference>
<feature type="repeat" description="ANK" evidence="1">
    <location>
        <begin position="269"/>
        <end position="301"/>
    </location>
</feature>
<feature type="repeat" description="ANK" evidence="1">
    <location>
        <begin position="126"/>
        <end position="158"/>
    </location>
</feature>
<dbReference type="InterPro" id="IPR002110">
    <property type="entry name" value="Ankyrin_rpt"/>
</dbReference>
<dbReference type="Proteomes" id="UP001228049">
    <property type="component" value="Unassembled WGS sequence"/>
</dbReference>
<proteinExistence type="predicted"/>
<dbReference type="SMART" id="SM00248">
    <property type="entry name" value="ANK"/>
    <property type="match status" value="8"/>
</dbReference>
<dbReference type="EMBL" id="JASDAP010000013">
    <property type="protein sequence ID" value="KAK1892291.1"/>
    <property type="molecule type" value="Genomic_DNA"/>
</dbReference>
<dbReference type="Gene3D" id="1.25.40.20">
    <property type="entry name" value="Ankyrin repeat-containing domain"/>
    <property type="match status" value="2"/>
</dbReference>
<feature type="repeat" description="ANK" evidence="1">
    <location>
        <begin position="335"/>
        <end position="367"/>
    </location>
</feature>
<name>A0AAD9C0V6_DISEL</name>
<feature type="repeat" description="ANK" evidence="1">
    <location>
        <begin position="302"/>
        <end position="334"/>
    </location>
</feature>
<dbReference type="PANTHER" id="PTHR24125">
    <property type="entry name" value="ANKYRIN REPEAT AND DEATH DOMAIN-CONTAINING PROTEIN"/>
    <property type="match status" value="1"/>
</dbReference>
<dbReference type="PANTHER" id="PTHR24125:SF1">
    <property type="entry name" value="ANKYRIN REPEAT AND DEATH DOMAIN-CONTAINING PROTEIN 1B"/>
    <property type="match status" value="1"/>
</dbReference>
<reference evidence="3" key="1">
    <citation type="submission" date="2023-04" db="EMBL/GenBank/DDBJ databases">
        <title>Chromosome-level genome of Chaenocephalus aceratus.</title>
        <authorList>
            <person name="Park H."/>
        </authorList>
    </citation>
    <scope>NUCLEOTIDE SEQUENCE</scope>
    <source>
        <strain evidence="3">DE</strain>
        <tissue evidence="3">Muscle</tissue>
    </source>
</reference>
<keyword evidence="4" id="KW-1185">Reference proteome</keyword>
<dbReference type="InterPro" id="IPR036770">
    <property type="entry name" value="Ankyrin_rpt-contain_sf"/>
</dbReference>